<dbReference type="OrthoDB" id="2060971at2"/>
<feature type="domain" description="ABC transmembrane type-1" evidence="8">
    <location>
        <begin position="86"/>
        <end position="301"/>
    </location>
</feature>
<evidence type="ECO:0000256" key="4">
    <source>
        <dbReference type="ARBA" id="ARBA00022692"/>
    </source>
</evidence>
<reference evidence="13 16" key="1">
    <citation type="submission" date="2016-07" db="EMBL/GenBank/DDBJ databases">
        <title>Characterization of isolates of Eisenbergiella tayi derived from blood cultures, using whole genome sequencing.</title>
        <authorList>
            <person name="Burdz T."/>
            <person name="Wiebe D."/>
            <person name="Huynh C."/>
            <person name="Bernard K."/>
        </authorList>
    </citation>
    <scope>NUCLEOTIDE SEQUENCE [LARGE SCALE GENOMIC DNA]</scope>
    <source>
        <strain evidence="9 13">NML 110608</strain>
        <strain evidence="10 16">NML 120489</strain>
    </source>
</reference>
<keyword evidence="5 7" id="KW-1133">Transmembrane helix</keyword>
<dbReference type="PANTHER" id="PTHR43227:SF11">
    <property type="entry name" value="BLL4140 PROTEIN"/>
    <property type="match status" value="1"/>
</dbReference>
<dbReference type="Gene3D" id="1.10.3720.10">
    <property type="entry name" value="MetI-like"/>
    <property type="match status" value="1"/>
</dbReference>
<evidence type="ECO:0000313" key="12">
    <source>
        <dbReference type="EMBL" id="ODR58151.1"/>
    </source>
</evidence>
<evidence type="ECO:0000256" key="5">
    <source>
        <dbReference type="ARBA" id="ARBA00022989"/>
    </source>
</evidence>
<keyword evidence="10" id="KW-0762">Sugar transport</keyword>
<dbReference type="PANTHER" id="PTHR43227">
    <property type="entry name" value="BLL4140 PROTEIN"/>
    <property type="match status" value="1"/>
</dbReference>
<keyword evidence="4 7" id="KW-0812">Transmembrane</keyword>
<dbReference type="GO" id="GO:0005886">
    <property type="term" value="C:plasma membrane"/>
    <property type="evidence" value="ECO:0007669"/>
    <property type="project" value="UniProtKB-SubCell"/>
</dbReference>
<comment type="subcellular location">
    <subcellularLocation>
        <location evidence="1 7">Cell membrane</location>
        <topology evidence="1 7">Multi-pass membrane protein</topology>
    </subcellularLocation>
</comment>
<keyword evidence="15" id="KW-1185">Reference proteome</keyword>
<feature type="transmembrane region" description="Helical" evidence="7">
    <location>
        <begin position="280"/>
        <end position="301"/>
    </location>
</feature>
<dbReference type="CDD" id="cd06261">
    <property type="entry name" value="TM_PBP2"/>
    <property type="match status" value="1"/>
</dbReference>
<feature type="transmembrane region" description="Helical" evidence="7">
    <location>
        <begin position="25"/>
        <end position="44"/>
    </location>
</feature>
<keyword evidence="6 7" id="KW-0472">Membrane</keyword>
<dbReference type="Pfam" id="PF00528">
    <property type="entry name" value="BPD_transp_1"/>
    <property type="match status" value="1"/>
</dbReference>
<dbReference type="Proteomes" id="UP000095003">
    <property type="component" value="Unassembled WGS sequence"/>
</dbReference>
<evidence type="ECO:0000313" key="16">
    <source>
        <dbReference type="Proteomes" id="UP000095003"/>
    </source>
</evidence>
<reference evidence="11 14" key="3">
    <citation type="submission" date="2016-08" db="EMBL/GenBank/DDBJ databases">
        <authorList>
            <person name="Seilhamer J.J."/>
        </authorList>
    </citation>
    <scope>NUCLEOTIDE SEQUENCE [LARGE SCALE GENOMIC DNA]</scope>
    <source>
        <strain evidence="11 14">NML150140-1</strain>
    </source>
</reference>
<dbReference type="Proteomes" id="UP000094067">
    <property type="component" value="Unassembled WGS sequence"/>
</dbReference>
<organism evidence="10 16">
    <name type="scientific">Eisenbergiella tayi</name>
    <dbReference type="NCBI Taxonomy" id="1432052"/>
    <lineage>
        <taxon>Bacteria</taxon>
        <taxon>Bacillati</taxon>
        <taxon>Bacillota</taxon>
        <taxon>Clostridia</taxon>
        <taxon>Lachnospirales</taxon>
        <taxon>Lachnospiraceae</taxon>
        <taxon>Eisenbergiella</taxon>
    </lineage>
</organism>
<evidence type="ECO:0000256" key="2">
    <source>
        <dbReference type="ARBA" id="ARBA00022448"/>
    </source>
</evidence>
<evidence type="ECO:0000313" key="10">
    <source>
        <dbReference type="EMBL" id="ODM10547.1"/>
    </source>
</evidence>
<evidence type="ECO:0000313" key="15">
    <source>
        <dbReference type="Proteomes" id="UP000094869"/>
    </source>
</evidence>
<dbReference type="SUPFAM" id="SSF161098">
    <property type="entry name" value="MetI-like"/>
    <property type="match status" value="1"/>
</dbReference>
<feature type="transmembrane region" description="Helical" evidence="7">
    <location>
        <begin position="90"/>
        <end position="111"/>
    </location>
</feature>
<dbReference type="InterPro" id="IPR035906">
    <property type="entry name" value="MetI-like_sf"/>
</dbReference>
<reference evidence="12 15" key="2">
    <citation type="submission" date="2016-08" db="EMBL/GenBank/DDBJ databases">
        <title>Characterization of Isolates of Eisenbergiella tayi Derived from Blood Cultures, Using Whole Genome Sequencing.</title>
        <authorList>
            <person name="Bernier A.-M."/>
            <person name="Burdz T."/>
            <person name="Wiebe D."/>
            <person name="Bernard K."/>
        </authorList>
    </citation>
    <scope>NUCLEOTIDE SEQUENCE [LARGE SCALE GENOMIC DNA]</scope>
    <source>
        <strain evidence="12 15">NML120146</strain>
    </source>
</reference>
<dbReference type="InterPro" id="IPR050809">
    <property type="entry name" value="UgpAE/MalFG_permease"/>
</dbReference>
<proteinExistence type="inferred from homology"/>
<feature type="transmembrane region" description="Helical" evidence="7">
    <location>
        <begin position="132"/>
        <end position="157"/>
    </location>
</feature>
<dbReference type="InterPro" id="IPR000515">
    <property type="entry name" value="MetI-like"/>
</dbReference>
<evidence type="ECO:0000256" key="6">
    <source>
        <dbReference type="ARBA" id="ARBA00023136"/>
    </source>
</evidence>
<sequence length="314" mass="36070">MKRGAVMTQKDPFFKKLWKNMRSHPLLYIMILPVLAYFLVYHYYPMYGMIISLFDYVPTKGVFGSDFVGLKHFKAFLGDPYFFRTMRNTVSINLLLLLFGFPFPIIFAILLNELTGTRLRKITQTITYMPHFISAVVICGLMLDFCKTNGVITSVFTAITGQEASNMFSHSAYFQPLYVLMCIWQEFGWDSIIYFAALTGIDQSLYEAAEIDGANRWKKILHVTLPGISPTIVILLIMRIGNMMTLGWDKILLLYNPMVYEKADVISTYVYRIGLMNFEYSFAAAVGFFNSIINFILLILANSVSRKVNETSLW</sequence>
<dbReference type="EMBL" id="MEHD01000020">
    <property type="protein sequence ID" value="ODR58151.1"/>
    <property type="molecule type" value="Genomic_DNA"/>
</dbReference>
<dbReference type="Proteomes" id="UP000094271">
    <property type="component" value="Unassembled WGS sequence"/>
</dbReference>
<dbReference type="GO" id="GO:0055085">
    <property type="term" value="P:transmembrane transport"/>
    <property type="evidence" value="ECO:0007669"/>
    <property type="project" value="InterPro"/>
</dbReference>
<evidence type="ECO:0000313" key="11">
    <source>
        <dbReference type="EMBL" id="ODR47750.1"/>
    </source>
</evidence>
<dbReference type="EMBL" id="MCGI01000003">
    <property type="protein sequence ID" value="ODM10547.1"/>
    <property type="molecule type" value="Genomic_DNA"/>
</dbReference>
<protein>
    <submittedName>
        <fullName evidence="10">Putative multiple-sugar transport system permease YteP</fullName>
    </submittedName>
    <submittedName>
        <fullName evidence="11">Sugar ABC transporter permease</fullName>
    </submittedName>
</protein>
<evidence type="ECO:0000313" key="14">
    <source>
        <dbReference type="Proteomes" id="UP000094271"/>
    </source>
</evidence>
<keyword evidence="2 7" id="KW-0813">Transport</keyword>
<dbReference type="EMBL" id="MEHA01000019">
    <property type="protein sequence ID" value="ODR47750.1"/>
    <property type="molecule type" value="Genomic_DNA"/>
</dbReference>
<comment type="caution">
    <text evidence="10">The sequence shown here is derived from an EMBL/GenBank/DDBJ whole genome shotgun (WGS) entry which is preliminary data.</text>
</comment>
<dbReference type="PROSITE" id="PS50928">
    <property type="entry name" value="ABC_TM1"/>
    <property type="match status" value="1"/>
</dbReference>
<evidence type="ECO:0000256" key="1">
    <source>
        <dbReference type="ARBA" id="ARBA00004651"/>
    </source>
</evidence>
<evidence type="ECO:0000256" key="3">
    <source>
        <dbReference type="ARBA" id="ARBA00022475"/>
    </source>
</evidence>
<gene>
    <name evidence="10" type="primary">yteP_66</name>
    <name evidence="9" type="synonym">yteP_10</name>
    <name evidence="10" type="ORF">BEH84_02976</name>
    <name evidence="11" type="ORF">BEI59_22290</name>
    <name evidence="9" type="ORF">BEI61_00692</name>
    <name evidence="12" type="ORF">BEI63_09700</name>
</gene>
<accession>A0A1E3AP72</accession>
<keyword evidence="3" id="KW-1003">Cell membrane</keyword>
<evidence type="ECO:0000313" key="9">
    <source>
        <dbReference type="EMBL" id="ODM09063.1"/>
    </source>
</evidence>
<dbReference type="AlphaFoldDB" id="A0A1E3AP72"/>
<evidence type="ECO:0000259" key="8">
    <source>
        <dbReference type="PROSITE" id="PS50928"/>
    </source>
</evidence>
<comment type="similarity">
    <text evidence="7">Belongs to the binding-protein-dependent transport system permease family.</text>
</comment>
<evidence type="ECO:0000313" key="13">
    <source>
        <dbReference type="Proteomes" id="UP000094067"/>
    </source>
</evidence>
<dbReference type="Proteomes" id="UP000094869">
    <property type="component" value="Unassembled WGS sequence"/>
</dbReference>
<name>A0A1E3AP72_9FIRM</name>
<dbReference type="EMBL" id="MCGH01000001">
    <property type="protein sequence ID" value="ODM09063.1"/>
    <property type="molecule type" value="Genomic_DNA"/>
</dbReference>
<evidence type="ECO:0000256" key="7">
    <source>
        <dbReference type="RuleBase" id="RU363032"/>
    </source>
</evidence>
<dbReference type="PATRIC" id="fig|1432052.3.peg.3288"/>
<feature type="transmembrane region" description="Helical" evidence="7">
    <location>
        <begin position="177"/>
        <end position="199"/>
    </location>
</feature>
<feature type="transmembrane region" description="Helical" evidence="7">
    <location>
        <begin position="220"/>
        <end position="240"/>
    </location>
</feature>